<dbReference type="Pfam" id="PF08494">
    <property type="entry name" value="DEAD_assoc"/>
    <property type="match status" value="1"/>
</dbReference>
<dbReference type="PROSITE" id="PS51194">
    <property type="entry name" value="HELICASE_CTER"/>
    <property type="match status" value="1"/>
</dbReference>
<evidence type="ECO:0000256" key="3">
    <source>
        <dbReference type="ARBA" id="ARBA00022806"/>
    </source>
</evidence>
<dbReference type="InterPro" id="IPR001650">
    <property type="entry name" value="Helicase_C-like"/>
</dbReference>
<proteinExistence type="predicted"/>
<keyword evidence="11" id="KW-1185">Reference proteome</keyword>
<evidence type="ECO:0000256" key="6">
    <source>
        <dbReference type="ARBA" id="ARBA00023235"/>
    </source>
</evidence>
<keyword evidence="3 10" id="KW-0067">ATP-binding</keyword>
<evidence type="ECO:0000256" key="4">
    <source>
        <dbReference type="ARBA" id="ARBA00023125"/>
    </source>
</evidence>
<dbReference type="Pfam" id="PF00271">
    <property type="entry name" value="Helicase_C"/>
    <property type="match status" value="1"/>
</dbReference>
<dbReference type="SUPFAM" id="SSF52540">
    <property type="entry name" value="P-loop containing nucleoside triphosphate hydrolases"/>
    <property type="match status" value="1"/>
</dbReference>
<keyword evidence="2" id="KW-0378">Hydrolase</keyword>
<keyword evidence="6" id="KW-0413">Isomerase</keyword>
<keyword evidence="3 10" id="KW-0547">Nucleotide-binding</keyword>
<dbReference type="InterPro" id="IPR014001">
    <property type="entry name" value="Helicase_ATP-bd"/>
</dbReference>
<dbReference type="PANTHER" id="PTHR47962">
    <property type="entry name" value="ATP-DEPENDENT HELICASE LHR-RELATED-RELATED"/>
    <property type="match status" value="1"/>
</dbReference>
<accession>A0ABP9CUG7</accession>
<dbReference type="InterPro" id="IPR055369">
    <property type="entry name" value="WH2_Lhr"/>
</dbReference>
<dbReference type="InterPro" id="IPR013701">
    <property type="entry name" value="Lhr-like_DEAD/DEAH_assoc"/>
</dbReference>
<dbReference type="Pfam" id="PF19306">
    <property type="entry name" value="WHD_Lhr"/>
    <property type="match status" value="1"/>
</dbReference>
<dbReference type="Pfam" id="PF23236">
    <property type="entry name" value="WHD_2nd_Lhr"/>
    <property type="match status" value="1"/>
</dbReference>
<feature type="domain" description="Helicase C-terminal" evidence="9">
    <location>
        <begin position="128"/>
        <end position="310"/>
    </location>
</feature>
<dbReference type="InterPro" id="IPR052511">
    <property type="entry name" value="ATP-dep_Helicase"/>
</dbReference>
<dbReference type="PROSITE" id="PS51192">
    <property type="entry name" value="HELICASE_ATP_BIND_1"/>
    <property type="match status" value="1"/>
</dbReference>
<feature type="compositionally biased region" description="Low complexity" evidence="7">
    <location>
        <begin position="1171"/>
        <end position="1182"/>
    </location>
</feature>
<dbReference type="GO" id="GO:0004386">
    <property type="term" value="F:helicase activity"/>
    <property type="evidence" value="ECO:0007669"/>
    <property type="project" value="UniProtKB-KW"/>
</dbReference>
<dbReference type="Proteomes" id="UP001500839">
    <property type="component" value="Unassembled WGS sequence"/>
</dbReference>
<dbReference type="InterPro" id="IPR055367">
    <property type="entry name" value="WH4_Lhr"/>
</dbReference>
<evidence type="ECO:0000313" key="10">
    <source>
        <dbReference type="EMBL" id="GAA4817041.1"/>
    </source>
</evidence>
<keyword evidence="3 10" id="KW-0347">Helicase</keyword>
<evidence type="ECO:0000259" key="9">
    <source>
        <dbReference type="PROSITE" id="PS51194"/>
    </source>
</evidence>
<dbReference type="Gene3D" id="3.40.50.300">
    <property type="entry name" value="P-loop containing nucleotide triphosphate hydrolases"/>
    <property type="match status" value="2"/>
</dbReference>
<feature type="region of interest" description="Disordered" evidence="7">
    <location>
        <begin position="1150"/>
        <end position="1186"/>
    </location>
</feature>
<feature type="region of interest" description="Disordered" evidence="7">
    <location>
        <begin position="99"/>
        <end position="121"/>
    </location>
</feature>
<sequence length="1405" mass="148256">MLTSSARDTLTGVETVIVDEIHSVAGTKRGAHLALSLERLDLLTPRPCRRIGLSATARPHEEVARFLGGGAPVTIIAPATDKRWDLTVRVPVDDMTDLSVPATGPVSGQIRPDGDTTRPGGDTSIWPHIEQLVADLVDHHHSTIVFCNSRRLTERLTARLNEVDAERRGVEVDRHSPPPALLGSTSDAAFGTDGQGAQFARAHHGSVSKERRAGIEADLKAGTLRCVVATSSLELGIDMGAVNLVVHVESPPSVAGGLQRIGRADHHVGDVSRGVLVPKHRADLLHCAVTADGMLAGAIESLSVVSNPLDVLAQQTIAATAATGTLDVAEWFAAVRRSAPFTTLARSVFDATLDMLAGRYPSDEFAELRPRVVWDRHAGTLTARPGAARLAVTSGGTIPDRGAFAVHTLGEGATRVGELDEEMVYESRVGDVFALGTSSWRIAEITHDRVLVTPAAGRAGRLPFWHGEGPGRPAEFGTAIGAFTRAVAPAAATGEADDAARARLSAAGLDDRAAANLLGLLAEQRGAVGAVPDDVTLVVERFVDELGDWRVVLHSPYGRRVHAPWALAVGARLSDEHGVDAHPAAFDDGIVLRLPATTGAPPGAGIFAVSPQDIDRIVADSLGGSALFAARFRECAARALLLPRRDPGRRAPLWQQRHRSAQLLGVARRHPEFPILHETVRECMQDVYDLPALRGVLRRIDDGTIRLHEAETAAPSPFASSLLFDYVAAFIYDDDVPLAERKAAALSLDPGLLAQLLGEVELSALLDPDVVRDTDDALQWRSPNRRIRDAESLADLLRIVGPLTDAGIAERAEGDPAPWLGQLADARRIFRFEQGGTRWAAVEDAPRLRDGLAAPVPSWLPEALAHPVADPLGDLVGRYARTHGPFTAAEAAAALPVGVAVAAQTLERLAHAGRIVRGRFRPPSEPAATAGDAAGDAAPQWCDADVLRTLRRRSLEHARARLAPVPKSALGRFLPPWQHVGGPAALRGVDGLFEVIDQLAGAVLPASALETLVLPARVADYRPEMLDELTSAGEIFWTGCGRAGARDGWIALHTAESAATSMRPPTRADSDGGGDGGLRMALLSTLDGGGAYFFRALADAARAAPTSELANTGFAAPHAAATDADVLAALWDLVWEGRVTGDTLAPLRALQSGAARRPASPRARGGRGGRPRLPARSGPPAATGRWSLVPAPAADATVRLHDTARRLLDRYGVVTPGVAAAEGVDGGFARLYRVLGRFEEAGQCRRGYVIDSLGGAQFAAPESIDLLRAAADADTDDSDGTGGRPLVLAAADPANPYGAAVDWPRPHADGHRPSRAAGAVVVLVGGAPRVFVERGGRSILTFSEDREQIVAALTALAAAPLLHAGMRRPLVVARWNGESVHGNAHAAPLADAGFRLTPRGYRATW</sequence>
<evidence type="ECO:0000256" key="2">
    <source>
        <dbReference type="ARBA" id="ARBA00022801"/>
    </source>
</evidence>
<dbReference type="EMBL" id="BAABKQ010000001">
    <property type="protein sequence ID" value="GAA4817041.1"/>
    <property type="molecule type" value="Genomic_DNA"/>
</dbReference>
<keyword evidence="1" id="KW-0227">DNA damage</keyword>
<dbReference type="InterPro" id="IPR027417">
    <property type="entry name" value="P-loop_NTPase"/>
</dbReference>
<name>A0ABP9CUG7_9ACTN</name>
<dbReference type="Pfam" id="PF23234">
    <property type="entry name" value="WHD_4th_Lhr"/>
    <property type="match status" value="1"/>
</dbReference>
<evidence type="ECO:0000256" key="7">
    <source>
        <dbReference type="SAM" id="MobiDB-lite"/>
    </source>
</evidence>
<evidence type="ECO:0000256" key="1">
    <source>
        <dbReference type="ARBA" id="ARBA00022763"/>
    </source>
</evidence>
<keyword evidence="4" id="KW-0238">DNA-binding</keyword>
<organism evidence="10 11">
    <name type="scientific">Tomitella cavernea</name>
    <dbReference type="NCBI Taxonomy" id="1387982"/>
    <lineage>
        <taxon>Bacteria</taxon>
        <taxon>Bacillati</taxon>
        <taxon>Actinomycetota</taxon>
        <taxon>Actinomycetes</taxon>
        <taxon>Mycobacteriales</taxon>
        <taxon>Tomitella</taxon>
    </lineage>
</organism>
<protein>
    <submittedName>
        <fullName evidence="10">ATP-dependent helicase</fullName>
    </submittedName>
</protein>
<dbReference type="SMART" id="SM00490">
    <property type="entry name" value="HELICc"/>
    <property type="match status" value="1"/>
</dbReference>
<reference evidence="11" key="1">
    <citation type="journal article" date="2019" name="Int. J. Syst. Evol. Microbiol.">
        <title>The Global Catalogue of Microorganisms (GCM) 10K type strain sequencing project: providing services to taxonomists for standard genome sequencing and annotation.</title>
        <authorList>
            <consortium name="The Broad Institute Genomics Platform"/>
            <consortium name="The Broad Institute Genome Sequencing Center for Infectious Disease"/>
            <person name="Wu L."/>
            <person name="Ma J."/>
        </authorList>
    </citation>
    <scope>NUCLEOTIDE SEQUENCE [LARGE SCALE GENOMIC DNA]</scope>
    <source>
        <strain evidence="11">JCM 18542</strain>
    </source>
</reference>
<dbReference type="InterPro" id="IPR045628">
    <property type="entry name" value="Lhr_WH_dom"/>
</dbReference>
<dbReference type="Pfam" id="PF23235">
    <property type="entry name" value="WHD_3rd_Lhr"/>
    <property type="match status" value="1"/>
</dbReference>
<feature type="compositionally biased region" description="Low complexity" evidence="7">
    <location>
        <begin position="1152"/>
        <end position="1163"/>
    </location>
</feature>
<evidence type="ECO:0000259" key="8">
    <source>
        <dbReference type="PROSITE" id="PS51192"/>
    </source>
</evidence>
<dbReference type="InterPro" id="IPR055368">
    <property type="entry name" value="WH3_Lhr"/>
</dbReference>
<gene>
    <name evidence="10" type="ORF">GCM10023353_24450</name>
</gene>
<evidence type="ECO:0000256" key="5">
    <source>
        <dbReference type="ARBA" id="ARBA00023204"/>
    </source>
</evidence>
<keyword evidence="5" id="KW-0234">DNA repair</keyword>
<comment type="caution">
    <text evidence="10">The sequence shown here is derived from an EMBL/GenBank/DDBJ whole genome shotgun (WGS) entry which is preliminary data.</text>
</comment>
<dbReference type="PANTHER" id="PTHR47962:SF5">
    <property type="entry name" value="ATP-DEPENDENT HELICASE LHR-RELATED"/>
    <property type="match status" value="1"/>
</dbReference>
<feature type="domain" description="Helicase ATP-binding" evidence="8">
    <location>
        <begin position="1"/>
        <end position="75"/>
    </location>
</feature>
<evidence type="ECO:0000313" key="11">
    <source>
        <dbReference type="Proteomes" id="UP001500839"/>
    </source>
</evidence>